<feature type="chain" id="PRO_5040514858" description="Gnk2-homologous domain-containing protein" evidence="3">
    <location>
        <begin position="30"/>
        <end position="284"/>
    </location>
</feature>
<dbReference type="EMBL" id="JAKOGI010001578">
    <property type="protein sequence ID" value="KAJ8424933.1"/>
    <property type="molecule type" value="Genomic_DNA"/>
</dbReference>
<organism evidence="5 6">
    <name type="scientific">Carnegiea gigantea</name>
    <dbReference type="NCBI Taxonomy" id="171969"/>
    <lineage>
        <taxon>Eukaryota</taxon>
        <taxon>Viridiplantae</taxon>
        <taxon>Streptophyta</taxon>
        <taxon>Embryophyta</taxon>
        <taxon>Tracheophyta</taxon>
        <taxon>Spermatophyta</taxon>
        <taxon>Magnoliopsida</taxon>
        <taxon>eudicotyledons</taxon>
        <taxon>Gunneridae</taxon>
        <taxon>Pentapetalae</taxon>
        <taxon>Caryophyllales</taxon>
        <taxon>Cactineae</taxon>
        <taxon>Cactaceae</taxon>
        <taxon>Cactoideae</taxon>
        <taxon>Echinocereeae</taxon>
        <taxon>Carnegiea</taxon>
    </lineage>
</organism>
<dbReference type="Pfam" id="PF01657">
    <property type="entry name" value="Stress-antifung"/>
    <property type="match status" value="2"/>
</dbReference>
<evidence type="ECO:0000256" key="2">
    <source>
        <dbReference type="ARBA" id="ARBA00022737"/>
    </source>
</evidence>
<dbReference type="InterPro" id="IPR038408">
    <property type="entry name" value="GNK2_sf"/>
</dbReference>
<evidence type="ECO:0000259" key="4">
    <source>
        <dbReference type="PROSITE" id="PS51473"/>
    </source>
</evidence>
<dbReference type="PANTHER" id="PTHR32099:SF103">
    <property type="entry name" value="GNK2-HOMOLOGOUS DOMAIN-CONTAINING PROTEIN"/>
    <property type="match status" value="1"/>
</dbReference>
<dbReference type="FunFam" id="3.30.430.20:FF:000003">
    <property type="entry name" value="Cysteine-rich RLK (RECEPTOR-like protein kinase) 10"/>
    <property type="match status" value="1"/>
</dbReference>
<accession>A0A9Q1GRR9</accession>
<dbReference type="CDD" id="cd23509">
    <property type="entry name" value="Gnk2-like"/>
    <property type="match status" value="2"/>
</dbReference>
<gene>
    <name evidence="5" type="ORF">Cgig2_030889</name>
</gene>
<reference evidence="5" key="1">
    <citation type="submission" date="2022-04" db="EMBL/GenBank/DDBJ databases">
        <title>Carnegiea gigantea Genome sequencing and assembly v2.</title>
        <authorList>
            <person name="Copetti D."/>
            <person name="Sanderson M.J."/>
            <person name="Burquez A."/>
            <person name="Wojciechowski M.F."/>
        </authorList>
    </citation>
    <scope>NUCLEOTIDE SEQUENCE</scope>
    <source>
        <strain evidence="5">SGP5-SGP5p</strain>
        <tissue evidence="5">Aerial part</tissue>
    </source>
</reference>
<feature type="domain" description="Gnk2-homologous" evidence="4">
    <location>
        <begin position="140"/>
        <end position="251"/>
    </location>
</feature>
<dbReference type="Proteomes" id="UP001153076">
    <property type="component" value="Unassembled WGS sequence"/>
</dbReference>
<comment type="caution">
    <text evidence="5">The sequence shown here is derived from an EMBL/GenBank/DDBJ whole genome shotgun (WGS) entry which is preliminary data.</text>
</comment>
<name>A0A9Q1GRR9_9CARY</name>
<evidence type="ECO:0000256" key="3">
    <source>
        <dbReference type="SAM" id="SignalP"/>
    </source>
</evidence>
<evidence type="ECO:0000313" key="6">
    <source>
        <dbReference type="Proteomes" id="UP001153076"/>
    </source>
</evidence>
<keyword evidence="6" id="KW-1185">Reference proteome</keyword>
<feature type="domain" description="Gnk2-homologous" evidence="4">
    <location>
        <begin position="31"/>
        <end position="134"/>
    </location>
</feature>
<keyword evidence="1 3" id="KW-0732">Signal</keyword>
<dbReference type="InterPro" id="IPR002902">
    <property type="entry name" value="GNK2"/>
</dbReference>
<dbReference type="OrthoDB" id="1909574at2759"/>
<keyword evidence="2" id="KW-0677">Repeat</keyword>
<dbReference type="AlphaFoldDB" id="A0A9Q1GRR9"/>
<dbReference type="Gene3D" id="3.30.430.20">
    <property type="entry name" value="Gnk2 domain, C-X8-C-X2-C motif"/>
    <property type="match status" value="2"/>
</dbReference>
<proteinExistence type="predicted"/>
<evidence type="ECO:0000256" key="1">
    <source>
        <dbReference type="ARBA" id="ARBA00022729"/>
    </source>
</evidence>
<dbReference type="PROSITE" id="PS51473">
    <property type="entry name" value="GNK2"/>
    <property type="match status" value="2"/>
</dbReference>
<sequence>MEQNIPTSLVLHFLIILPILFTFTSQISAQFSFLNTQCSNTAYTPNSTFGSNLNQVLNSLSTDTQITYGFYNFSAGQQPNRVEATALCRGDVPLATCQDCVRQSVAGLPALCPNQKEAFGYSENCVLFYSDASIFGRVLIRPSWTLRNGMNVSDRSGLNRTLYGLLARLQNEAASGDSQRKFAAGNVDIGNNGTLYGLVQCNPDLTRLECAQCVQGIMINFQRYVDTPTFIAGGARTVAPSCNLRYEFFAFYGGASPSTQASLVFDNTSKILHVSFHFEISNDL</sequence>
<dbReference type="PANTHER" id="PTHR32099">
    <property type="entry name" value="CYSTEINE-RICH REPEAT SECRETORY PROTEIN"/>
    <property type="match status" value="1"/>
</dbReference>
<evidence type="ECO:0000313" key="5">
    <source>
        <dbReference type="EMBL" id="KAJ8424933.1"/>
    </source>
</evidence>
<protein>
    <recommendedName>
        <fullName evidence="4">Gnk2-homologous domain-containing protein</fullName>
    </recommendedName>
</protein>
<feature type="signal peptide" evidence="3">
    <location>
        <begin position="1"/>
        <end position="29"/>
    </location>
</feature>